<keyword evidence="1" id="KW-0175">Coiled coil</keyword>
<dbReference type="InterPro" id="IPR027417">
    <property type="entry name" value="P-loop_NTPase"/>
</dbReference>
<dbReference type="InterPro" id="IPR001900">
    <property type="entry name" value="RNase_II/R"/>
</dbReference>
<feature type="region of interest" description="Disordered" evidence="2">
    <location>
        <begin position="1842"/>
        <end position="1865"/>
    </location>
</feature>
<dbReference type="InterPro" id="IPR041677">
    <property type="entry name" value="DNA2/NAM7_AAA_11"/>
</dbReference>
<dbReference type="PANTHER" id="PTHR23355">
    <property type="entry name" value="RIBONUCLEASE"/>
    <property type="match status" value="1"/>
</dbReference>
<dbReference type="Gene3D" id="3.40.50.300">
    <property type="entry name" value="P-loop containing nucleotide triphosphate hydrolases"/>
    <property type="match status" value="2"/>
</dbReference>
<dbReference type="PANTHER" id="PTHR23355:SF9">
    <property type="entry name" value="DIS3-LIKE EXONUCLEASE 2"/>
    <property type="match status" value="1"/>
</dbReference>
<accession>A0A8B6CKW5</accession>
<dbReference type="EMBL" id="UYJE01001896">
    <property type="protein sequence ID" value="VDI06087.1"/>
    <property type="molecule type" value="Genomic_DNA"/>
</dbReference>
<dbReference type="InterPro" id="IPR012340">
    <property type="entry name" value="NA-bd_OB-fold"/>
</dbReference>
<dbReference type="GO" id="GO:0000175">
    <property type="term" value="F:3'-5'-RNA exonuclease activity"/>
    <property type="evidence" value="ECO:0007669"/>
    <property type="project" value="TreeGrafter"/>
</dbReference>
<feature type="coiled-coil region" evidence="1">
    <location>
        <begin position="173"/>
        <end position="260"/>
    </location>
</feature>
<evidence type="ECO:0000259" key="3">
    <source>
        <dbReference type="SMART" id="SM00955"/>
    </source>
</evidence>
<dbReference type="Pfam" id="PF13086">
    <property type="entry name" value="AAA_11"/>
    <property type="match status" value="1"/>
</dbReference>
<keyword evidence="5" id="KW-1185">Reference proteome</keyword>
<dbReference type="InterPro" id="IPR056787">
    <property type="entry name" value="OB_HELZ2"/>
</dbReference>
<dbReference type="GO" id="GO:0006402">
    <property type="term" value="P:mRNA catabolic process"/>
    <property type="evidence" value="ECO:0007669"/>
    <property type="project" value="TreeGrafter"/>
</dbReference>
<dbReference type="InterPro" id="IPR041679">
    <property type="entry name" value="DNA2/NAM7-like_C"/>
</dbReference>
<dbReference type="Proteomes" id="UP000596742">
    <property type="component" value="Unassembled WGS sequence"/>
</dbReference>
<dbReference type="InterPro" id="IPR050180">
    <property type="entry name" value="RNR_Ribonuclease"/>
</dbReference>
<gene>
    <name evidence="4" type="ORF">MGAL_10B016520</name>
</gene>
<dbReference type="GO" id="GO:0003723">
    <property type="term" value="F:RNA binding"/>
    <property type="evidence" value="ECO:0007669"/>
    <property type="project" value="InterPro"/>
</dbReference>
<dbReference type="InterPro" id="IPR047187">
    <property type="entry name" value="SF1_C_Upf1"/>
</dbReference>
<dbReference type="SUPFAM" id="SSF50249">
    <property type="entry name" value="Nucleic acid-binding proteins"/>
    <property type="match status" value="1"/>
</dbReference>
<dbReference type="SUPFAM" id="SSF52540">
    <property type="entry name" value="P-loop containing nucleoside triphosphate hydrolases"/>
    <property type="match status" value="1"/>
</dbReference>
<name>A0A8B6CKW5_MYTGA</name>
<reference evidence="4" key="1">
    <citation type="submission" date="2018-11" db="EMBL/GenBank/DDBJ databases">
        <authorList>
            <person name="Alioto T."/>
            <person name="Alioto T."/>
        </authorList>
    </citation>
    <scope>NUCLEOTIDE SEQUENCE</scope>
</reference>
<dbReference type="InterPro" id="IPR022966">
    <property type="entry name" value="RNase_II/R_CS"/>
</dbReference>
<feature type="compositionally biased region" description="Basic and acidic residues" evidence="2">
    <location>
        <begin position="1842"/>
        <end position="1851"/>
    </location>
</feature>
<sequence length="2485" mass="287510">MATQDNLRCAKCCMVVLEVFNEIMQELLEHRNLTALEVYDIVMNHVPFIRKLKHQEKERLQTLRTDGFSKLDVSIIYKIVLYFKNKMFIPMPTQDWGVKPSQTDKDIGDDVERIHLARNHFAHKTNADTSELEFEEYFNLFHDVGQRVDKFLRKDPLHGHARRIRDLKIAPMDTDSAEKYLEARQEIEQLKQELVIRENKKEVAIFIGKSVEEAMKKLKELKDLEENSSSSRLKLTIEGVVDSDEQLNMLENMVDELNAESQMQVKSVEKNCIVLIVEIKSCYLKDKYKLLEAVTTFFTILQQKQAFKWKGNKMVIVITIDEEFEEHPKSKSSLVLNLEMDSDDLRDGKLNQQLTTFVQNLLRKSNGHDLFEQKHANASLVVEDTWNFEKADREELLELADQQLDRGNPQFAKTTIAQVLVMLDKEFNVIKSRKRNDQSANMFEGHNISIGKHYKKCSRLLMKIPGGVFDAVRSYHTGLVCCGYPDMSEFEKTSTHMWKTIQDEEIYNLKKEYRKALEVLDLFFKDKRQCKTFEVLELLIRCLVHTNEYSLANQNVQMAMQFANSRNDILNDEKYDSENTSTDDSGYSYCSHVDLVELVNIDFEAEFNEVTNKCLDTKSITDSQCLALSYTSSSDDTTPSVSKRSLRQKVKRKKKYVRKKKQTFISPPMQHLPECKASTFDMINKWRDESFQTTNQYQNVKKDETDLKLNTNQENQEMRLQEGDKQRENMSDVSSVSLAGLSSEEFSGSEYDISDCDWYSSGSDIERQSVDIDECISEEPTYFERSFLYHAGQFKARNILEKEYVQRGLNLSDEWIESVGLRYFKGKHNVYHEIINKNFNEQCQKIPKMYKKCKISIESAHQAVCTPIETNDDINEICIAGRSKCGQTFTDDTVVVKIYSKLSLGKVHGEVVSLLERHRYKDMKHPVFVCILDSKKVYLMKTLCRTLPKLHVLHTKVDETVHKSRVDIYDYDAINGILNFSHYHDVPEGEREQWLFIVAYIEWKPNRIYPLAAVIGVIHKSQNPYDDIRIFTKEYQVPYFYEKSTVEGIKAAFNETKAFNTKDYYDRTSDLRVFTIDPPGSKDLDDALSVTLQEDGSYEVGVHITDVSTIVKKNDSVDREAQTRCVTFYPGNGFRPFAMLPEPLSESLCSLLPNQKKHVISVYFKFDQKGNVSKSTPTIQKSIIKSCKQFTYQEVQNILDDKLEEQTIELVQDVKMLYKLSQSLKEDRLGHASFSWPVEIDVSENENPMDTYQAHSLVEEFMILTNHSIAQILRRQYPGSVPLLCQQPPADEVFDKWYNINQHYIHHILGLQTRETPRGTISVFHSPPEGRTRKLTPVQTWVLEEIKDLVPETVQNISRIKQLIQSDFLHPKQALAYYEWNSFQESSKYICSTEIIVNQDEGIHFSLGKRSYVHFTSPLRRYSDLIVHRLVSAMLKKDVSPYEPQEVSDLCSTINDATKRANQFEKSCKQVFLGRFFKRNPVLFNGFVKQISDNGIEIVIPGLQKFPILSKEIQFKLLNVACKPQKGDDVDMLSMTEYEKERKMVVVKWEKRLYSYNHRYCRKPETSRFVNEKKFFSPYLRIFPHLNTTFLRYKEHWSTILKYILEEKIEDLRKMIFKFKDNEQTILNILHDKDTISSFKRSVMDVSSEVKEGIIVEHTCRFQVPYHHGQIIQLQISASLNRGFFTPSPQVLDVTENIKFCIDHFDNPIKTLLRYAKLHTKSRYSRLEDYVKIWIPIVEMESTLNAVYNEDTAVINDIPVEFRGRRGRFVLTKGFCDIRDIDVSSGNLEKLSAGTIDWPENIIEESSTNDELLYAGHRANLPLDTNLEKSNTNTAFNLGVVEQEKQNKETENGSQDGSSQKKKPKYTNILSPHFLCIKLKRPLPENVKAKIGNCLPRQSQYIWVAHGELFKYRKIRTKKFSNTRGCFKKVLEIDHVFKLHENSPSPPVKEVTSADKCSIELIVKPKVFRRIESYIKLLGQGQAGELAKNIALGHTISDLDQDHLRLCRTMSYEVDVPGFPTNNTQQHTAIKKALNSRFSLIQGPPGTGKTFTGVKLVYLFNKLNKLCQERDGKRRRVIFCGPSNKSVDLVARWVVITLGAKALKIVRMYESTYEYLDFPVPGRTIISSRSMRSAQSDQLLIEKGVVLHHSIRSDGKPHAEKIQEFDSKFHADNIIIKENEKLPHELRKPVNTKLQDIYEYKHLLHTATVEELDNYDVIFCTTSLAGNPRLLSATKNQVAQVIIDECGMCSEPESMVPIIATHATQVVLIGDHKQLRPIIMSREASELGLEKSLFERYSTDRSLMTMLEQQYRMNESICEFPSRMFYGGKLKTANEGIGKADKPLKMWRKSNNIPKVFCHVEGEEETLTVKTKEGNEQSRSNSREIEQVLKVFRHMVTVEGVDPKTINFMSQYNAQCTALRDELTKKGFDNFNVSTVVSSQGIANFHSTLKSAFYKNNHTYGFYLDRSCGTIEIEITTYTNTKNFD</sequence>
<organism evidence="4 5">
    <name type="scientific">Mytilus galloprovincialis</name>
    <name type="common">Mediterranean mussel</name>
    <dbReference type="NCBI Taxonomy" id="29158"/>
    <lineage>
        <taxon>Eukaryota</taxon>
        <taxon>Metazoa</taxon>
        <taxon>Spiralia</taxon>
        <taxon>Lophotrochozoa</taxon>
        <taxon>Mollusca</taxon>
        <taxon>Bivalvia</taxon>
        <taxon>Autobranchia</taxon>
        <taxon>Pteriomorphia</taxon>
        <taxon>Mytilida</taxon>
        <taxon>Mytiloidea</taxon>
        <taxon>Mytilidae</taxon>
        <taxon>Mytilinae</taxon>
        <taxon>Mytilus</taxon>
    </lineage>
</organism>
<feature type="domain" description="RNB" evidence="3">
    <location>
        <begin position="1064"/>
        <end position="1437"/>
    </location>
</feature>
<evidence type="ECO:0000256" key="1">
    <source>
        <dbReference type="SAM" id="Coils"/>
    </source>
</evidence>
<evidence type="ECO:0000313" key="5">
    <source>
        <dbReference type="Proteomes" id="UP000596742"/>
    </source>
</evidence>
<comment type="caution">
    <text evidence="4">The sequence shown here is derived from an EMBL/GenBank/DDBJ whole genome shotgun (WGS) entry which is preliminary data.</text>
</comment>
<dbReference type="Pfam" id="PF25049">
    <property type="entry name" value="OB_HELZ2"/>
    <property type="match status" value="1"/>
</dbReference>
<dbReference type="OrthoDB" id="6105569at2759"/>
<dbReference type="SMART" id="SM00955">
    <property type="entry name" value="RNB"/>
    <property type="match status" value="1"/>
</dbReference>
<dbReference type="Pfam" id="PF00773">
    <property type="entry name" value="RNB"/>
    <property type="match status" value="1"/>
</dbReference>
<evidence type="ECO:0000313" key="4">
    <source>
        <dbReference type="EMBL" id="VDI06087.1"/>
    </source>
</evidence>
<dbReference type="CDD" id="cd18808">
    <property type="entry name" value="SF1_C_Upf1"/>
    <property type="match status" value="1"/>
</dbReference>
<proteinExistence type="predicted"/>
<dbReference type="Pfam" id="PF13087">
    <property type="entry name" value="AAA_12"/>
    <property type="match status" value="1"/>
</dbReference>
<evidence type="ECO:0000256" key="2">
    <source>
        <dbReference type="SAM" id="MobiDB-lite"/>
    </source>
</evidence>
<dbReference type="PROSITE" id="PS01175">
    <property type="entry name" value="RIBONUCLEASE_II"/>
    <property type="match status" value="1"/>
</dbReference>
<dbReference type="GO" id="GO:0000932">
    <property type="term" value="C:P-body"/>
    <property type="evidence" value="ECO:0007669"/>
    <property type="project" value="TreeGrafter"/>
</dbReference>
<dbReference type="GO" id="GO:0004386">
    <property type="term" value="F:helicase activity"/>
    <property type="evidence" value="ECO:0007669"/>
    <property type="project" value="InterPro"/>
</dbReference>
<protein>
    <recommendedName>
        <fullName evidence="3">RNB domain-containing protein</fullName>
    </recommendedName>
</protein>